<accession>A0A0M2T0C6</accession>
<dbReference type="RefSeq" id="WP_046521799.1">
    <property type="nucleotide sequence ID" value="NZ_LAYY01000001.1"/>
</dbReference>
<keyword evidence="1" id="KW-0472">Membrane</keyword>
<reference evidence="2 3" key="1">
    <citation type="submission" date="2015-04" db="EMBL/GenBank/DDBJ databases">
        <title>Taxonomic description and genome sequence of Bacillus campisalis sp. nov., a novel member of the genus Bacillus isolated from solar saltern.</title>
        <authorList>
            <person name="Mathan Kumar R."/>
            <person name="Kaur G."/>
            <person name="Kumar A."/>
            <person name="Singh N.K."/>
            <person name="Kaur N."/>
            <person name="Kumar N."/>
            <person name="Mayilraj S."/>
        </authorList>
    </citation>
    <scope>NUCLEOTIDE SEQUENCE [LARGE SCALE GENOMIC DNA]</scope>
    <source>
        <strain evidence="2 3">SA2-6</strain>
    </source>
</reference>
<evidence type="ECO:0000313" key="3">
    <source>
        <dbReference type="Proteomes" id="UP000034166"/>
    </source>
</evidence>
<feature type="transmembrane region" description="Helical" evidence="1">
    <location>
        <begin position="6"/>
        <end position="25"/>
    </location>
</feature>
<keyword evidence="3" id="KW-1185">Reference proteome</keyword>
<evidence type="ECO:0000313" key="2">
    <source>
        <dbReference type="EMBL" id="KKK39858.1"/>
    </source>
</evidence>
<dbReference type="EMBL" id="LAYY01000001">
    <property type="protein sequence ID" value="KKK39858.1"/>
    <property type="molecule type" value="Genomic_DNA"/>
</dbReference>
<sequence length="138" mass="16253">MVTVFTYFVSFIFIVIAVFITLTFKNELERMFREDRSVFAFHICNVVIILMVAFASQAVMRIYILGHDFPFILNVIILMAIIMPTYIAGHFAFEKYNSIYRKYAAAENGKVLVLNEKYLKKKKWFRSVRHYNAGAREE</sequence>
<feature type="transmembrane region" description="Helical" evidence="1">
    <location>
        <begin position="71"/>
        <end position="93"/>
    </location>
</feature>
<dbReference type="OrthoDB" id="2885800at2"/>
<organism evidence="2 3">
    <name type="scientific">Mesobacillus campisalis</name>
    <dbReference type="NCBI Taxonomy" id="1408103"/>
    <lineage>
        <taxon>Bacteria</taxon>
        <taxon>Bacillati</taxon>
        <taxon>Bacillota</taxon>
        <taxon>Bacilli</taxon>
        <taxon>Bacillales</taxon>
        <taxon>Bacillaceae</taxon>
        <taxon>Mesobacillus</taxon>
    </lineage>
</organism>
<keyword evidence="1" id="KW-1133">Transmembrane helix</keyword>
<evidence type="ECO:0000256" key="1">
    <source>
        <dbReference type="SAM" id="Phobius"/>
    </source>
</evidence>
<name>A0A0M2T0C6_9BACI</name>
<comment type="caution">
    <text evidence="2">The sequence shown here is derived from an EMBL/GenBank/DDBJ whole genome shotgun (WGS) entry which is preliminary data.</text>
</comment>
<proteinExistence type="predicted"/>
<feature type="transmembrane region" description="Helical" evidence="1">
    <location>
        <begin position="37"/>
        <end position="59"/>
    </location>
</feature>
<dbReference type="Proteomes" id="UP000034166">
    <property type="component" value="Unassembled WGS sequence"/>
</dbReference>
<protein>
    <submittedName>
        <fullName evidence="2">Uncharacterized protein</fullName>
    </submittedName>
</protein>
<gene>
    <name evidence="2" type="ORF">WQ57_00755</name>
</gene>
<dbReference type="PATRIC" id="fig|1408103.3.peg.166"/>
<dbReference type="AlphaFoldDB" id="A0A0M2T0C6"/>
<keyword evidence="1" id="KW-0812">Transmembrane</keyword>